<proteinExistence type="predicted"/>
<feature type="signal peptide" evidence="1">
    <location>
        <begin position="1"/>
        <end position="26"/>
    </location>
</feature>
<dbReference type="Proteomes" id="UP001500893">
    <property type="component" value="Unassembled WGS sequence"/>
</dbReference>
<organism evidence="2 3">
    <name type="scientific">Streptomyces rameus</name>
    <dbReference type="NCBI Taxonomy" id="68261"/>
    <lineage>
        <taxon>Bacteria</taxon>
        <taxon>Bacillati</taxon>
        <taxon>Actinomycetota</taxon>
        <taxon>Actinomycetes</taxon>
        <taxon>Kitasatosporales</taxon>
        <taxon>Streptomycetaceae</taxon>
        <taxon>Streptomyces</taxon>
    </lineage>
</organism>
<reference evidence="2 3" key="1">
    <citation type="journal article" date="2019" name="Int. J. Syst. Evol. Microbiol.">
        <title>The Global Catalogue of Microorganisms (GCM) 10K type strain sequencing project: providing services to taxonomists for standard genome sequencing and annotation.</title>
        <authorList>
            <consortium name="The Broad Institute Genomics Platform"/>
            <consortium name="The Broad Institute Genome Sequencing Center for Infectious Disease"/>
            <person name="Wu L."/>
            <person name="Ma J."/>
        </authorList>
    </citation>
    <scope>NUCLEOTIDE SEQUENCE [LARGE SCALE GENOMIC DNA]</scope>
    <source>
        <strain evidence="2 3">JCM 11574</strain>
    </source>
</reference>
<feature type="chain" id="PRO_5045791076" evidence="1">
    <location>
        <begin position="27"/>
        <end position="600"/>
    </location>
</feature>
<keyword evidence="3" id="KW-1185">Reference proteome</keyword>
<dbReference type="RefSeq" id="WP_345060715.1">
    <property type="nucleotide sequence ID" value="NZ_BAAAVM010000168.1"/>
</dbReference>
<protein>
    <submittedName>
        <fullName evidence="2">Uncharacterized protein</fullName>
    </submittedName>
</protein>
<name>A0ABN3V9S7_9ACTN</name>
<evidence type="ECO:0000313" key="2">
    <source>
        <dbReference type="EMBL" id="GAA2785356.1"/>
    </source>
</evidence>
<keyword evidence="1" id="KW-0732">Signal</keyword>
<accession>A0ABN3V9S7</accession>
<evidence type="ECO:0000313" key="3">
    <source>
        <dbReference type="Proteomes" id="UP001500893"/>
    </source>
</evidence>
<comment type="caution">
    <text evidence="2">The sequence shown here is derived from an EMBL/GenBank/DDBJ whole genome shotgun (WGS) entry which is preliminary data.</text>
</comment>
<gene>
    <name evidence="2" type="ORF">GCM10010521_74460</name>
</gene>
<sequence>MPIRRLAATAVMAVAATVVVTAPAEAATKSTATITSSSLSTSVGGTVSLGGHIYPSTGRAYQWQELVSGHWVKVASGKTNSHGDAYFSQKNTTAGRHSARLFALKTSRYASATSRPVSWTAYAKTTATARLSAPTVELAAPATLTVTLSPAAVRPVTLQRYSGGTWKTVVNATTSSGGKHAFSLDTSSRGTTSYRVVAPAAGYARAATSATVKQTVTGPFTAPYVFGIDTANAARVVAYSPSGGATRTLYTASGYSTTIKAHAAGPDGTMLWSEQRQDHSWQVKAKRPGQAVRTLATVPSTSSVTEVALNHNATWAAWGTVPFASPYQGSNTQTIHVQNLTGTAPAKAFTGQQDGDAFVNIVFLPTPVNAGSVGHLVTARVIGAYGGVGRVFYNPDTAAATYPTLPDSANTLNGWGMEPENLPVPDPAGDEVAVYGGNTSNEAPNGQWIYHLDTGALTPNSAIADYVGTPGNPWDPSRVADLAVLSASPDGTRIAHYAPQPDNSLHTVVTDADGFSNAHDYGAIGVNGPVPTWYDNDHIWTAASSYNDTPAGGWEGTWDDYQRALYNLSTAKREWVSPDSGRVTSDGARAPWWGYTMNAL</sequence>
<evidence type="ECO:0000256" key="1">
    <source>
        <dbReference type="SAM" id="SignalP"/>
    </source>
</evidence>
<dbReference type="EMBL" id="BAAAVM010000168">
    <property type="protein sequence ID" value="GAA2785356.1"/>
    <property type="molecule type" value="Genomic_DNA"/>
</dbReference>